<evidence type="ECO:0000313" key="1">
    <source>
        <dbReference type="EMBL" id="PWN86591.1"/>
    </source>
</evidence>
<sequence length="163" mass="18049">MVTGPSIFAPALPLPSRLCRMQAEARRRVQHCYYFGSSTTCCAPLFASLQGFASLHDPTRTVQPASVRTRALEQQRTQGVRHALARAFVHPRASRWCGVVSLGATPSNKNPKSMHTHSARPTRQVVPSLVPWSEIANNRSTTTRRPLPSCREGMLAPRHVEKV</sequence>
<dbReference type="AlphaFoldDB" id="A0A316YBE0"/>
<organism evidence="1 2">
    <name type="scientific">Acaromyces ingoldii</name>
    <dbReference type="NCBI Taxonomy" id="215250"/>
    <lineage>
        <taxon>Eukaryota</taxon>
        <taxon>Fungi</taxon>
        <taxon>Dikarya</taxon>
        <taxon>Basidiomycota</taxon>
        <taxon>Ustilaginomycotina</taxon>
        <taxon>Exobasidiomycetes</taxon>
        <taxon>Exobasidiales</taxon>
        <taxon>Cryptobasidiaceae</taxon>
        <taxon>Acaromyces</taxon>
    </lineage>
</organism>
<dbReference type="RefSeq" id="XP_025373789.1">
    <property type="nucleotide sequence ID" value="XM_025525565.1"/>
</dbReference>
<reference evidence="1" key="1">
    <citation type="journal article" date="2018" name="Mol. Biol. Evol.">
        <title>Broad Genomic Sampling Reveals a Smut Pathogenic Ancestry of the Fungal Clade Ustilaginomycotina.</title>
        <authorList>
            <person name="Kijpornyongpan T."/>
            <person name="Mondo S.J."/>
            <person name="Barry K."/>
            <person name="Sandor L."/>
            <person name="Lee J."/>
            <person name="Lipzen A."/>
            <person name="Pangilinan J."/>
            <person name="LaButti K."/>
            <person name="Hainaut M."/>
            <person name="Henrissat B."/>
            <person name="Grigoriev I.V."/>
            <person name="Spatafora J.W."/>
            <person name="Aime M.C."/>
        </authorList>
    </citation>
    <scope>NUCLEOTIDE SEQUENCE [LARGE SCALE GENOMIC DNA]</scope>
    <source>
        <strain evidence="1">MCA 4198</strain>
    </source>
</reference>
<dbReference type="Proteomes" id="UP000245768">
    <property type="component" value="Unassembled WGS sequence"/>
</dbReference>
<gene>
    <name evidence="1" type="ORF">FA10DRAFT_54330</name>
</gene>
<protein>
    <submittedName>
        <fullName evidence="1">Uncharacterized protein</fullName>
    </submittedName>
</protein>
<name>A0A316YBE0_9BASI</name>
<dbReference type="GeneID" id="37047481"/>
<proteinExistence type="predicted"/>
<evidence type="ECO:0000313" key="2">
    <source>
        <dbReference type="Proteomes" id="UP000245768"/>
    </source>
</evidence>
<keyword evidence="2" id="KW-1185">Reference proteome</keyword>
<accession>A0A316YBE0</accession>
<dbReference type="EMBL" id="KZ819644">
    <property type="protein sequence ID" value="PWN86591.1"/>
    <property type="molecule type" value="Genomic_DNA"/>
</dbReference>
<dbReference type="InParanoid" id="A0A316YBE0"/>